<name>A0A850EL90_9BACL</name>
<comment type="caution">
    <text evidence="1">The sequence shown here is derived from an EMBL/GenBank/DDBJ whole genome shotgun (WGS) entry which is preliminary data.</text>
</comment>
<dbReference type="Pfam" id="PF06089">
    <property type="entry name" value="Asparaginase_II"/>
    <property type="match status" value="1"/>
</dbReference>
<evidence type="ECO:0000313" key="2">
    <source>
        <dbReference type="Proteomes" id="UP000564806"/>
    </source>
</evidence>
<organism evidence="1 2">
    <name type="scientific">Paenibacillus agri</name>
    <dbReference type="NCBI Taxonomy" id="2744309"/>
    <lineage>
        <taxon>Bacteria</taxon>
        <taxon>Bacillati</taxon>
        <taxon>Bacillota</taxon>
        <taxon>Bacilli</taxon>
        <taxon>Bacillales</taxon>
        <taxon>Paenibacillaceae</taxon>
        <taxon>Paenibacillus</taxon>
    </lineage>
</organism>
<dbReference type="RefSeq" id="WP_175371724.1">
    <property type="nucleotide sequence ID" value="NZ_JABWCS010000207.1"/>
</dbReference>
<sequence length="335" mass="36286">METVLVREYRSDLLECVHSGHIAIVGEGGQLKGYAGDPGFVSFTRSAAKPMQAIPGIRAGIAEHYGLTPPEIALMTASHRGESYHVSTLESISAKVGIEESAMICATSYPLDRSSREEAIRGYNKRKIYHNCAGKHMGILSYSKLKGLPLDEYDQPSHPVQREIIDTIADLANIAPESIGLGTDGCGLPVFALPLTALANAYLKMACPGLIDDGPTRKAVEVITSAMNAHPEMVAGHGRLDSILLADDNIIAKGGFKGVYCFALRRERLGISFKILDGSEEEWGLIVYSILEQLGYSEQTTMEKLREAFTGVIYNDGGTRVGHAETVFKLQSNLD</sequence>
<accession>A0A850EL90</accession>
<dbReference type="AlphaFoldDB" id="A0A850EL90"/>
<proteinExistence type="predicted"/>
<evidence type="ECO:0000313" key="1">
    <source>
        <dbReference type="EMBL" id="NUU61176.1"/>
    </source>
</evidence>
<reference evidence="1" key="1">
    <citation type="submission" date="2020-06" db="EMBL/GenBank/DDBJ databases">
        <title>Paenibacillus sp. nov., isolated from soil.</title>
        <authorList>
            <person name="Seo Y.L."/>
        </authorList>
    </citation>
    <scope>NUCLEOTIDE SEQUENCE [LARGE SCALE GENOMIC DNA]</scope>
    <source>
        <strain evidence="1">JW14</strain>
    </source>
</reference>
<keyword evidence="2" id="KW-1185">Reference proteome</keyword>
<dbReference type="Proteomes" id="UP000564806">
    <property type="component" value="Unassembled WGS sequence"/>
</dbReference>
<gene>
    <name evidence="1" type="ORF">HPT30_12535</name>
</gene>
<dbReference type="PANTHER" id="PTHR42110:SF1">
    <property type="entry name" value="L-ASPARAGINASE, PUTATIVE (AFU_ORTHOLOGUE AFUA_3G11890)-RELATED"/>
    <property type="match status" value="1"/>
</dbReference>
<dbReference type="InterPro" id="IPR010349">
    <property type="entry name" value="Asparaginase_II"/>
</dbReference>
<protein>
    <submittedName>
        <fullName evidence="1">Asparaginase</fullName>
    </submittedName>
</protein>
<dbReference type="PANTHER" id="PTHR42110">
    <property type="entry name" value="L-ASPARAGINASE, PUTATIVE (AFU_ORTHOLOGUE AFUA_3G11890)-RELATED"/>
    <property type="match status" value="1"/>
</dbReference>
<dbReference type="EMBL" id="JABWCS010000207">
    <property type="protein sequence ID" value="NUU61176.1"/>
    <property type="molecule type" value="Genomic_DNA"/>
</dbReference>